<evidence type="ECO:0000313" key="1">
    <source>
        <dbReference type="EMBL" id="RPA82207.1"/>
    </source>
</evidence>
<accession>A0A3N4I9R2</accession>
<protein>
    <submittedName>
        <fullName evidence="1">Uncharacterized protein</fullName>
    </submittedName>
</protein>
<organism evidence="1 2">
    <name type="scientific">Ascobolus immersus RN42</name>
    <dbReference type="NCBI Taxonomy" id="1160509"/>
    <lineage>
        <taxon>Eukaryota</taxon>
        <taxon>Fungi</taxon>
        <taxon>Dikarya</taxon>
        <taxon>Ascomycota</taxon>
        <taxon>Pezizomycotina</taxon>
        <taxon>Pezizomycetes</taxon>
        <taxon>Pezizales</taxon>
        <taxon>Ascobolaceae</taxon>
        <taxon>Ascobolus</taxon>
    </lineage>
</organism>
<dbReference type="Proteomes" id="UP000275078">
    <property type="component" value="Unassembled WGS sequence"/>
</dbReference>
<sequence length="88" mass="10439">MRPVGIDIRELALAWNPPLDIRDWLAAEQSRQMKVEALGDQKVRRKRGAGKVNAVAAARRTRRKTMKRMLWCCCYCCWGMMMAKRWWR</sequence>
<keyword evidence="2" id="KW-1185">Reference proteome</keyword>
<reference evidence="1 2" key="1">
    <citation type="journal article" date="2018" name="Nat. Ecol. Evol.">
        <title>Pezizomycetes genomes reveal the molecular basis of ectomycorrhizal truffle lifestyle.</title>
        <authorList>
            <person name="Murat C."/>
            <person name="Payen T."/>
            <person name="Noel B."/>
            <person name="Kuo A."/>
            <person name="Morin E."/>
            <person name="Chen J."/>
            <person name="Kohler A."/>
            <person name="Krizsan K."/>
            <person name="Balestrini R."/>
            <person name="Da Silva C."/>
            <person name="Montanini B."/>
            <person name="Hainaut M."/>
            <person name="Levati E."/>
            <person name="Barry K.W."/>
            <person name="Belfiori B."/>
            <person name="Cichocki N."/>
            <person name="Clum A."/>
            <person name="Dockter R.B."/>
            <person name="Fauchery L."/>
            <person name="Guy J."/>
            <person name="Iotti M."/>
            <person name="Le Tacon F."/>
            <person name="Lindquist E.A."/>
            <person name="Lipzen A."/>
            <person name="Malagnac F."/>
            <person name="Mello A."/>
            <person name="Molinier V."/>
            <person name="Miyauchi S."/>
            <person name="Poulain J."/>
            <person name="Riccioni C."/>
            <person name="Rubini A."/>
            <person name="Sitrit Y."/>
            <person name="Splivallo R."/>
            <person name="Traeger S."/>
            <person name="Wang M."/>
            <person name="Zifcakova L."/>
            <person name="Wipf D."/>
            <person name="Zambonelli A."/>
            <person name="Paolocci F."/>
            <person name="Nowrousian M."/>
            <person name="Ottonello S."/>
            <person name="Baldrian P."/>
            <person name="Spatafora J.W."/>
            <person name="Henrissat B."/>
            <person name="Nagy L.G."/>
            <person name="Aury J.M."/>
            <person name="Wincker P."/>
            <person name="Grigoriev I.V."/>
            <person name="Bonfante P."/>
            <person name="Martin F.M."/>
        </authorList>
    </citation>
    <scope>NUCLEOTIDE SEQUENCE [LARGE SCALE GENOMIC DNA]</scope>
    <source>
        <strain evidence="1 2">RN42</strain>
    </source>
</reference>
<dbReference type="EMBL" id="ML119673">
    <property type="protein sequence ID" value="RPA82207.1"/>
    <property type="molecule type" value="Genomic_DNA"/>
</dbReference>
<name>A0A3N4I9R2_ASCIM</name>
<evidence type="ECO:0000313" key="2">
    <source>
        <dbReference type="Proteomes" id="UP000275078"/>
    </source>
</evidence>
<dbReference type="AlphaFoldDB" id="A0A3N4I9R2"/>
<proteinExistence type="predicted"/>
<gene>
    <name evidence="1" type="ORF">BJ508DRAFT_93110</name>
</gene>